<protein>
    <recommendedName>
        <fullName evidence="3">Carboxypeptidase-like protein</fullName>
    </recommendedName>
</protein>
<keyword evidence="2" id="KW-1185">Reference proteome</keyword>
<dbReference type="Proteomes" id="UP000598120">
    <property type="component" value="Unassembled WGS sequence"/>
</dbReference>
<evidence type="ECO:0008006" key="3">
    <source>
        <dbReference type="Google" id="ProtNLM"/>
    </source>
</evidence>
<proteinExistence type="predicted"/>
<dbReference type="InterPro" id="IPR008969">
    <property type="entry name" value="CarboxyPept-like_regulatory"/>
</dbReference>
<dbReference type="Pfam" id="PF13715">
    <property type="entry name" value="CarbopepD_reg_2"/>
    <property type="match status" value="1"/>
</dbReference>
<evidence type="ECO:0000313" key="2">
    <source>
        <dbReference type="Proteomes" id="UP000598120"/>
    </source>
</evidence>
<evidence type="ECO:0000313" key="1">
    <source>
        <dbReference type="EMBL" id="GFZ77851.1"/>
    </source>
</evidence>
<gene>
    <name evidence="1" type="ORF">GCM10011531_04140</name>
</gene>
<organism evidence="1 2">
    <name type="scientific">Aquaticitalea lipolytica</name>
    <dbReference type="NCBI Taxonomy" id="1247562"/>
    <lineage>
        <taxon>Bacteria</taxon>
        <taxon>Pseudomonadati</taxon>
        <taxon>Bacteroidota</taxon>
        <taxon>Flavobacteriia</taxon>
        <taxon>Flavobacteriales</taxon>
        <taxon>Flavobacteriaceae</taxon>
        <taxon>Aquaticitalea</taxon>
    </lineage>
</organism>
<dbReference type="SUPFAM" id="SSF49464">
    <property type="entry name" value="Carboxypeptidase regulatory domain-like"/>
    <property type="match status" value="1"/>
</dbReference>
<dbReference type="AlphaFoldDB" id="A0A8J2TNJ6"/>
<sequence length="179" mass="20109">MVGYSAISQSVINGQVVSEINYQKPNVAVYVFENGTNNGVLTDSLGYFKIITENKGDVHLFEVSAVGYLKTVFKIDLRDKPLNNTFVLKAECSINGKKAIEDLKAGNAKLYLIGGIVPVANSDSDNKFEEKYGIKYFDFGCEPSIHECIMEYNQIVAKYLDQKYGVKWRKKSRTDIILK</sequence>
<reference evidence="1 2" key="1">
    <citation type="journal article" date="2014" name="Int. J. Syst. Evol. Microbiol.">
        <title>Complete genome sequence of Corynebacterium casei LMG S-19264T (=DSM 44701T), isolated from a smear-ripened cheese.</title>
        <authorList>
            <consortium name="US DOE Joint Genome Institute (JGI-PGF)"/>
            <person name="Walter F."/>
            <person name="Albersmeier A."/>
            <person name="Kalinowski J."/>
            <person name="Ruckert C."/>
        </authorList>
    </citation>
    <scope>NUCLEOTIDE SEQUENCE [LARGE SCALE GENOMIC DNA]</scope>
    <source>
        <strain evidence="1 2">CGMCC 1.15295</strain>
    </source>
</reference>
<comment type="caution">
    <text evidence="1">The sequence shown here is derived from an EMBL/GenBank/DDBJ whole genome shotgun (WGS) entry which is preliminary data.</text>
</comment>
<dbReference type="EMBL" id="BMIC01000001">
    <property type="protein sequence ID" value="GFZ77851.1"/>
    <property type="molecule type" value="Genomic_DNA"/>
</dbReference>
<accession>A0A8J2TNJ6</accession>
<name>A0A8J2TNJ6_9FLAO</name>